<reference evidence="2" key="1">
    <citation type="journal article" date="2024" name="Proc. Natl. Acad. Sci. U.S.A.">
        <title>Extraordinary preservation of gene collinearity over three hundred million years revealed in homosporous lycophytes.</title>
        <authorList>
            <person name="Li C."/>
            <person name="Wickell D."/>
            <person name="Kuo L.Y."/>
            <person name="Chen X."/>
            <person name="Nie B."/>
            <person name="Liao X."/>
            <person name="Peng D."/>
            <person name="Ji J."/>
            <person name="Jenkins J."/>
            <person name="Williams M."/>
            <person name="Shu S."/>
            <person name="Plott C."/>
            <person name="Barry K."/>
            <person name="Rajasekar S."/>
            <person name="Grimwood J."/>
            <person name="Han X."/>
            <person name="Sun S."/>
            <person name="Hou Z."/>
            <person name="He W."/>
            <person name="Dai G."/>
            <person name="Sun C."/>
            <person name="Schmutz J."/>
            <person name="Leebens-Mack J.H."/>
            <person name="Li F.W."/>
            <person name="Wang L."/>
        </authorList>
    </citation>
    <scope>NUCLEOTIDE SEQUENCE [LARGE SCALE GENOMIC DNA]</scope>
    <source>
        <strain evidence="2">cv. PW_Plant_1</strain>
    </source>
</reference>
<gene>
    <name evidence="1" type="ORF">O6H91_13G040900</name>
</gene>
<organism evidence="1 2">
    <name type="scientific">Diphasiastrum complanatum</name>
    <name type="common">Issler's clubmoss</name>
    <name type="synonym">Lycopodium complanatum</name>
    <dbReference type="NCBI Taxonomy" id="34168"/>
    <lineage>
        <taxon>Eukaryota</taxon>
        <taxon>Viridiplantae</taxon>
        <taxon>Streptophyta</taxon>
        <taxon>Embryophyta</taxon>
        <taxon>Tracheophyta</taxon>
        <taxon>Lycopodiopsida</taxon>
        <taxon>Lycopodiales</taxon>
        <taxon>Lycopodiaceae</taxon>
        <taxon>Lycopodioideae</taxon>
        <taxon>Diphasiastrum</taxon>
    </lineage>
</organism>
<accession>A0ACC2BU51</accession>
<name>A0ACC2BU51_DIPCM</name>
<keyword evidence="2" id="KW-1185">Reference proteome</keyword>
<dbReference type="Proteomes" id="UP001162992">
    <property type="component" value="Chromosome 13"/>
</dbReference>
<dbReference type="EMBL" id="CM055104">
    <property type="protein sequence ID" value="KAJ7533286.1"/>
    <property type="molecule type" value="Genomic_DNA"/>
</dbReference>
<proteinExistence type="predicted"/>
<sequence length="614" mass="71124">MDNIITKIIELEKEARLLKEKEAQESRADSLSQNIWDKRSDEDWLQALRQKATYHASRPLVVLSLFDGIGGVWAALNLLGIPFSGYSCEINHYAVQVVRARYPTVKHLGNIMDLNRDIINEQVDLVVGGFPCQDLSRMGKKAGLHGHQSKLFFEMLRVLHIIRPKWFLAENVSSMTWVDRDEISKYLKCNPIEIDSQELTPSKRRRLYWTNILHPNKLPKVREHISTSLQSVLEDATATEAKIGCILASNHYPGGKCQLQRVLDNSKNVLRCINLSELERIMGFTSGHTDIEFKDISKQETPSHVSSSADADEFTIDKQTKKGQDELLKIYRKIRWSLLGNSFSVQVISYLLSPLLDNMVWEGIQSFPFSEKVREIECSVMDVGEVWAVYNEHERPNWYAVILQRSGGRFSASARNGKKRLLKIEVQFLEMAYDYLVGELDAWSPLRGTGRYRLSQRTDIQDSWVSVSHRITGYSKLKRGYFVYPSKNEVWAIYQRGSERPTPLFVYVLEMKLDWNKLESTKPGKEGFKARCQLMQQTVQAETYRCTTKELEYTDLSYFSFKVPFYYVEEYGLFKLELSNKGRMSVTEDHRTRNMKKRRKYGESSDEEVEDESD</sequence>
<protein>
    <submittedName>
        <fullName evidence="1">Uncharacterized protein</fullName>
    </submittedName>
</protein>
<evidence type="ECO:0000313" key="1">
    <source>
        <dbReference type="EMBL" id="KAJ7533286.1"/>
    </source>
</evidence>
<comment type="caution">
    <text evidence="1">The sequence shown here is derived from an EMBL/GenBank/DDBJ whole genome shotgun (WGS) entry which is preliminary data.</text>
</comment>
<evidence type="ECO:0000313" key="2">
    <source>
        <dbReference type="Proteomes" id="UP001162992"/>
    </source>
</evidence>